<accession>A0A2T8KXC9</accession>
<name>A0A2T8KXC9_9POAL</name>
<organism evidence="1">
    <name type="scientific">Panicum hallii</name>
    <dbReference type="NCBI Taxonomy" id="206008"/>
    <lineage>
        <taxon>Eukaryota</taxon>
        <taxon>Viridiplantae</taxon>
        <taxon>Streptophyta</taxon>
        <taxon>Embryophyta</taxon>
        <taxon>Tracheophyta</taxon>
        <taxon>Spermatophyta</taxon>
        <taxon>Magnoliopsida</taxon>
        <taxon>Liliopsida</taxon>
        <taxon>Poales</taxon>
        <taxon>Poaceae</taxon>
        <taxon>PACMAD clade</taxon>
        <taxon>Panicoideae</taxon>
        <taxon>Panicodae</taxon>
        <taxon>Paniceae</taxon>
        <taxon>Panicinae</taxon>
        <taxon>Panicum</taxon>
        <taxon>Panicum sect. Panicum</taxon>
    </lineage>
</organism>
<dbReference type="AlphaFoldDB" id="A0A2T8KXC9"/>
<sequence>MTVESSCLDFPLIVRNTSSTLHQSHQNNTKGASTYADLPCDTLSSREVQIA</sequence>
<evidence type="ECO:0000313" key="1">
    <source>
        <dbReference type="EMBL" id="PVH66840.1"/>
    </source>
</evidence>
<reference evidence="1" key="1">
    <citation type="submission" date="2018-04" db="EMBL/GenBank/DDBJ databases">
        <title>WGS assembly of Panicum hallii.</title>
        <authorList>
            <person name="Lovell J."/>
            <person name="Jenkins J."/>
            <person name="Lowry D."/>
            <person name="Mamidi S."/>
            <person name="Sreedasyam A."/>
            <person name="Weng X."/>
            <person name="Barry K."/>
            <person name="Bonette J."/>
            <person name="Campitelli B."/>
            <person name="Daum C."/>
            <person name="Gordon S."/>
            <person name="Gould B."/>
            <person name="Lipzen A."/>
            <person name="Macqueen A."/>
            <person name="Palacio-Mejia J."/>
            <person name="Plott C."/>
            <person name="Shakirov E."/>
            <person name="Shu S."/>
            <person name="Yoshinaga Y."/>
            <person name="Zane M."/>
            <person name="Rokhsar D."/>
            <person name="Grimwood J."/>
            <person name="Schmutz J."/>
            <person name="Juenger T."/>
        </authorList>
    </citation>
    <scope>NUCLEOTIDE SEQUENCE [LARGE SCALE GENOMIC DNA]</scope>
    <source>
        <strain evidence="1">FIL2</strain>
    </source>
</reference>
<dbReference type="Gramene" id="PVH66840">
    <property type="protein sequence ID" value="PVH66840"/>
    <property type="gene ID" value="PAHAL_1G364900"/>
</dbReference>
<protein>
    <submittedName>
        <fullName evidence="1">Uncharacterized protein</fullName>
    </submittedName>
</protein>
<dbReference type="EMBL" id="CM008046">
    <property type="protein sequence ID" value="PVH66840.1"/>
    <property type="molecule type" value="Genomic_DNA"/>
</dbReference>
<gene>
    <name evidence="1" type="ORF">PAHAL_1G364900</name>
</gene>
<dbReference type="Proteomes" id="UP000243499">
    <property type="component" value="Chromosome 1"/>
</dbReference>
<proteinExistence type="predicted"/>